<protein>
    <recommendedName>
        <fullName evidence="7">SART-1 family protein DOT2</fullName>
    </recommendedName>
</protein>
<evidence type="ECO:0000256" key="1">
    <source>
        <dbReference type="ARBA" id="ARBA00004123"/>
    </source>
</evidence>
<evidence type="ECO:0000256" key="3">
    <source>
        <dbReference type="ARBA" id="ARBA00023242"/>
    </source>
</evidence>
<evidence type="ECO:0000256" key="4">
    <source>
        <dbReference type="SAM" id="MobiDB-lite"/>
    </source>
</evidence>
<reference evidence="5 6" key="1">
    <citation type="journal article" date="2021" name="Nat. Plants">
        <title>The Taxus genome provides insights into paclitaxel biosynthesis.</title>
        <authorList>
            <person name="Xiong X."/>
            <person name="Gou J."/>
            <person name="Liao Q."/>
            <person name="Li Y."/>
            <person name="Zhou Q."/>
            <person name="Bi G."/>
            <person name="Li C."/>
            <person name="Du R."/>
            <person name="Wang X."/>
            <person name="Sun T."/>
            <person name="Guo L."/>
            <person name="Liang H."/>
            <person name="Lu P."/>
            <person name="Wu Y."/>
            <person name="Zhang Z."/>
            <person name="Ro D.K."/>
            <person name="Shang Y."/>
            <person name="Huang S."/>
            <person name="Yan J."/>
        </authorList>
    </citation>
    <scope>NUCLEOTIDE SEQUENCE [LARGE SCALE GENOMIC DNA]</scope>
    <source>
        <strain evidence="5">Ta-2019</strain>
    </source>
</reference>
<dbReference type="OMA" id="KRRDYTG"/>
<dbReference type="PANTHER" id="PTHR14152">
    <property type="entry name" value="SQUAMOUS CELL CARCINOMA ANTIGEN RECOGNISED BY CYTOTOXIC T LYMPHOCYTES"/>
    <property type="match status" value="1"/>
</dbReference>
<feature type="compositionally biased region" description="Basic and acidic residues" evidence="4">
    <location>
        <begin position="48"/>
        <end position="465"/>
    </location>
</feature>
<accession>A0AA38BVR6</accession>
<feature type="compositionally biased region" description="Acidic residues" evidence="4">
    <location>
        <begin position="524"/>
        <end position="536"/>
    </location>
</feature>
<feature type="region of interest" description="Disordered" evidence="4">
    <location>
        <begin position="30"/>
        <end position="542"/>
    </location>
</feature>
<dbReference type="Pfam" id="PF03343">
    <property type="entry name" value="SART-1"/>
    <property type="match status" value="2"/>
</dbReference>
<comment type="similarity">
    <text evidence="2">Belongs to the SNU66/SART1 family.</text>
</comment>
<dbReference type="GO" id="GO:0045292">
    <property type="term" value="P:mRNA cis splicing, via spliceosome"/>
    <property type="evidence" value="ECO:0007669"/>
    <property type="project" value="TreeGrafter"/>
</dbReference>
<feature type="compositionally biased region" description="Basic and acidic residues" evidence="4">
    <location>
        <begin position="473"/>
        <end position="491"/>
    </location>
</feature>
<evidence type="ECO:0000313" key="6">
    <source>
        <dbReference type="Proteomes" id="UP000824469"/>
    </source>
</evidence>
<evidence type="ECO:0000313" key="5">
    <source>
        <dbReference type="EMBL" id="KAH9288466.1"/>
    </source>
</evidence>
<keyword evidence="6" id="KW-1185">Reference proteome</keyword>
<evidence type="ECO:0008006" key="7">
    <source>
        <dbReference type="Google" id="ProtNLM"/>
    </source>
</evidence>
<dbReference type="AlphaFoldDB" id="A0AA38BVR6"/>
<comment type="subcellular location">
    <subcellularLocation>
        <location evidence="1">Nucleus</location>
    </subcellularLocation>
</comment>
<dbReference type="PANTHER" id="PTHR14152:SF5">
    <property type="entry name" value="U4_U6.U5 TRI-SNRNP-ASSOCIATED PROTEIN 1"/>
    <property type="match status" value="1"/>
</dbReference>
<proteinExistence type="inferred from homology"/>
<keyword evidence="3" id="KW-0539">Nucleus</keyword>
<dbReference type="EMBL" id="JAHRHJ020003813">
    <property type="protein sequence ID" value="KAH9288466.1"/>
    <property type="molecule type" value="Genomic_DNA"/>
</dbReference>
<feature type="compositionally biased region" description="Basic and acidic residues" evidence="4">
    <location>
        <begin position="737"/>
        <end position="752"/>
    </location>
</feature>
<feature type="compositionally biased region" description="Basic and acidic residues" evidence="4">
    <location>
        <begin position="502"/>
        <end position="523"/>
    </location>
</feature>
<organism evidence="5 6">
    <name type="scientific">Taxus chinensis</name>
    <name type="common">Chinese yew</name>
    <name type="synonym">Taxus wallichiana var. chinensis</name>
    <dbReference type="NCBI Taxonomy" id="29808"/>
    <lineage>
        <taxon>Eukaryota</taxon>
        <taxon>Viridiplantae</taxon>
        <taxon>Streptophyta</taxon>
        <taxon>Embryophyta</taxon>
        <taxon>Tracheophyta</taxon>
        <taxon>Spermatophyta</taxon>
        <taxon>Pinopsida</taxon>
        <taxon>Pinidae</taxon>
        <taxon>Conifers II</taxon>
        <taxon>Cupressales</taxon>
        <taxon>Taxaceae</taxon>
        <taxon>Taxus</taxon>
    </lineage>
</organism>
<gene>
    <name evidence="5" type="ORF">KI387_032583</name>
</gene>
<evidence type="ECO:0000256" key="2">
    <source>
        <dbReference type="ARBA" id="ARBA00006076"/>
    </source>
</evidence>
<dbReference type="GO" id="GO:0046540">
    <property type="term" value="C:U4/U6 x U5 tri-snRNP complex"/>
    <property type="evidence" value="ECO:0007669"/>
    <property type="project" value="TreeGrafter"/>
</dbReference>
<feature type="region of interest" description="Disordered" evidence="4">
    <location>
        <begin position="723"/>
        <end position="752"/>
    </location>
</feature>
<dbReference type="Proteomes" id="UP000824469">
    <property type="component" value="Unassembled WGS sequence"/>
</dbReference>
<dbReference type="InterPro" id="IPR005011">
    <property type="entry name" value="SNU66/SART1"/>
</dbReference>
<feature type="region of interest" description="Disordered" evidence="4">
    <location>
        <begin position="1051"/>
        <end position="1084"/>
    </location>
</feature>
<name>A0AA38BVR6_TAXCH</name>
<sequence>MDIDKTDAVAGEIDHCNMMDIDQTYSAVRNDNQYTAHDDISDGELLEDDRSRSPDESFEPESSKKEHFKTWDKEKEPLYEKEVDLERPKDYERERDKDRDLQKEKEKLRDRDRHRDRDCEKDKNNGRERDKDKKREHDRTEIRDREEDKEKHRLKDREKTKERESGKEKDKEGNSFKHRDKEKDRERRKEKSKSKERDREDDRGMGRRKDLDAGHRDMEKQERAKDRNKDIETNRDLEISKDRKGREREKDREREKEREKEKDRDRDREGREKDRDKHRDKDRDREREKEREKEKDRDKEGREKDRDRLRDKDRDREREKEREKEKNRDEERDKDRDKLRDKDRGERDKEREKDKDRDREEREKDRDKSRDMDRDREKDRDRERARDRDRDKGRDKVKERIRDRDRDSDRDKEREKEDRSKAKDKESKDGGKSKRVETKGHDDSKEKDKNKGRDNEEKARRESDGRNLSATELEERIGKLREERTKQKSEGSEVLSWVNKSRKIEEHKNAEREKAERLARIFEEQDNAEDTESDGDENMKHSGKDLAGLKVLHGLDKVMEGGAVVLTLKDQNILADGDVNDDIDMLENIEIGEQNARDEAYKVAKKKPGIYEDKFQNDINAVKTILPQYDDPFKEEGVTLDETGGINDESQKKLDEIRKRLQGTTMGNRAEESLSQTGTSVSDYYTHDEILQFKKPKKKKKLRKKDKLDVDALEAEAVASGLGIGDLGSRAGTQRRGLREEAKKAEAEQRKNAYETAYNKAAEASKILRDEKPLDEMKVDDDGDTVFGGEDDELYKSLEKARQEALKKQTKSLGSGSHAVARLAVSANQLKGDGQSQPSSEAPENKVVFTEMEEFVWGLQLDEESHKPAAEDFFKEDDEGPEPIKEDVAPEAIGGWIELKKVDSDHLKSDEEEEVAADEIIKEASVGKGLAGALQLLKERGSFNETVDWGGRNMDKKKSKLVGIRDNDGPKEILLDRLDEFGRVMTPKEAFRKLSHKFHGKGPGKMKQEKRMKQYQEELKLKKMTTGDTPLMSMEKMRDVQSKLRTPYIVLSGQIKPGQTSDPRSGFATVEKEPPGSLTPMLGDRKVEHFLGIKRKPEVGAMGPPKKPKTS</sequence>
<dbReference type="GO" id="GO:0000481">
    <property type="term" value="P:maturation of 5S rRNA"/>
    <property type="evidence" value="ECO:0007669"/>
    <property type="project" value="TreeGrafter"/>
</dbReference>
<comment type="caution">
    <text evidence="5">The sequence shown here is derived from an EMBL/GenBank/DDBJ whole genome shotgun (WGS) entry which is preliminary data.</text>
</comment>